<dbReference type="Gene3D" id="3.30.700.10">
    <property type="entry name" value="Glycoprotein, Type 4 Pilin"/>
    <property type="match status" value="1"/>
</dbReference>
<evidence type="ECO:0000313" key="2">
    <source>
        <dbReference type="EMBL" id="OAQ20593.1"/>
    </source>
</evidence>
<gene>
    <name evidence="2" type="ORF">TDIS_1362</name>
</gene>
<dbReference type="InterPro" id="IPR045584">
    <property type="entry name" value="Pilin-like"/>
</dbReference>
<evidence type="ECO:0008006" key="4">
    <source>
        <dbReference type="Google" id="ProtNLM"/>
    </source>
</evidence>
<reference evidence="2 3" key="1">
    <citation type="submission" date="2016-04" db="EMBL/GenBank/DDBJ databases">
        <title>Genome analysis of Thermosulfurimonas dismutans, the first thermophilic sulfur-disproportionating bacterium of the phylum Thermodesulfobacteria.</title>
        <authorList>
            <person name="Mardanov A.V."/>
            <person name="Beletsky A.V."/>
            <person name="Kadnikov V.V."/>
            <person name="Slobodkin A.I."/>
            <person name="Ravin N.V."/>
        </authorList>
    </citation>
    <scope>NUCLEOTIDE SEQUENCE [LARGE SCALE GENOMIC DNA]</scope>
    <source>
        <strain evidence="2 3">S95</strain>
    </source>
</reference>
<keyword evidence="1" id="KW-0472">Membrane</keyword>
<dbReference type="EMBL" id="LWLG01000009">
    <property type="protein sequence ID" value="OAQ20593.1"/>
    <property type="molecule type" value="Genomic_DNA"/>
</dbReference>
<keyword evidence="1" id="KW-1133">Transmembrane helix</keyword>
<organism evidence="2 3">
    <name type="scientific">Thermosulfurimonas dismutans</name>
    <dbReference type="NCBI Taxonomy" id="999894"/>
    <lineage>
        <taxon>Bacteria</taxon>
        <taxon>Pseudomonadati</taxon>
        <taxon>Thermodesulfobacteriota</taxon>
        <taxon>Thermodesulfobacteria</taxon>
        <taxon>Thermodesulfobacteriales</taxon>
        <taxon>Thermodesulfobacteriaceae</taxon>
        <taxon>Thermosulfurimonas</taxon>
    </lineage>
</organism>
<dbReference type="NCBIfam" id="TIGR02532">
    <property type="entry name" value="IV_pilin_GFxxxE"/>
    <property type="match status" value="1"/>
</dbReference>
<evidence type="ECO:0000256" key="1">
    <source>
        <dbReference type="SAM" id="Phobius"/>
    </source>
</evidence>
<feature type="transmembrane region" description="Helical" evidence="1">
    <location>
        <begin position="7"/>
        <end position="31"/>
    </location>
</feature>
<sequence length="157" mass="17777">MKPRLQAFTLVEVVIVVAILAILASVSFSIYRHYFRSAFEVDPVSVLMAAKLAQEEYYADHDEYACRIEDLAGFDDGSADNKYWLNSDKDDRRKFYITVLSPGCSDANKDNYTLQVKNNTTDANWEIEWRLSCSAASNIGECKPVQVKGASTFKHLF</sequence>
<keyword evidence="1" id="KW-0812">Transmembrane</keyword>
<protein>
    <recommendedName>
        <fullName evidence="4">Prepilin-type N-terminal cleavage/methylation domain-containing protein</fullName>
    </recommendedName>
</protein>
<evidence type="ECO:0000313" key="3">
    <source>
        <dbReference type="Proteomes" id="UP000078390"/>
    </source>
</evidence>
<proteinExistence type="predicted"/>
<keyword evidence="3" id="KW-1185">Reference proteome</keyword>
<accession>A0A179D3N2</accession>
<dbReference type="InterPro" id="IPR012902">
    <property type="entry name" value="N_methyl_site"/>
</dbReference>
<dbReference type="Proteomes" id="UP000078390">
    <property type="component" value="Unassembled WGS sequence"/>
</dbReference>
<comment type="caution">
    <text evidence="2">The sequence shown here is derived from an EMBL/GenBank/DDBJ whole genome shotgun (WGS) entry which is preliminary data.</text>
</comment>
<dbReference type="Pfam" id="PF07963">
    <property type="entry name" value="N_methyl"/>
    <property type="match status" value="1"/>
</dbReference>
<dbReference type="STRING" id="999894.TDIS_1362"/>
<dbReference type="OrthoDB" id="9854243at2"/>
<dbReference type="AlphaFoldDB" id="A0A179D3N2"/>
<name>A0A179D3N2_9BACT</name>
<dbReference type="RefSeq" id="WP_068670622.1">
    <property type="nucleotide sequence ID" value="NZ_LWLG01000009.1"/>
</dbReference>
<dbReference type="SUPFAM" id="SSF54523">
    <property type="entry name" value="Pili subunits"/>
    <property type="match status" value="1"/>
</dbReference>